<dbReference type="OrthoDB" id="9998011at2759"/>
<evidence type="ECO:0000313" key="5">
    <source>
        <dbReference type="EMBL" id="KFB36265.1"/>
    </source>
</evidence>
<dbReference type="AlphaFoldDB" id="A0A084VE71"/>
<dbReference type="Pfam" id="PF21412">
    <property type="entry name" value="TEP1_CUB2"/>
    <property type="match status" value="1"/>
</dbReference>
<feature type="domain" description="Alpha-macroglobulin-like TED" evidence="3">
    <location>
        <begin position="1"/>
        <end position="262"/>
    </location>
</feature>
<dbReference type="InterPro" id="IPR050473">
    <property type="entry name" value="A2M/Complement_sys"/>
</dbReference>
<reference evidence="6" key="2">
    <citation type="submission" date="2020-05" db="UniProtKB">
        <authorList>
            <consortium name="EnsemblMetazoa"/>
        </authorList>
    </citation>
    <scope>IDENTIFICATION</scope>
</reference>
<dbReference type="InterPro" id="IPR008930">
    <property type="entry name" value="Terpenoid_cyclase/PrenylTrfase"/>
</dbReference>
<dbReference type="Pfam" id="PF07678">
    <property type="entry name" value="TED_complement"/>
    <property type="match status" value="1"/>
</dbReference>
<dbReference type="Gene3D" id="2.60.40.690">
    <property type="entry name" value="Alpha-macroglobulin, receptor-binding domain"/>
    <property type="match status" value="1"/>
</dbReference>
<dbReference type="OMA" id="WLTGQQS"/>
<keyword evidence="1" id="KW-0732">Signal</keyword>
<evidence type="ECO:0000313" key="6">
    <source>
        <dbReference type="EnsemblMetazoa" id="ASIC003382-PA"/>
    </source>
</evidence>
<evidence type="ECO:0000313" key="7">
    <source>
        <dbReference type="Proteomes" id="UP000030765"/>
    </source>
</evidence>
<dbReference type="VEuPathDB" id="VectorBase:ASIC003382"/>
<dbReference type="InterPro" id="IPR049135">
    <property type="entry name" value="TEP1_CUB2"/>
</dbReference>
<proteinExistence type="predicted"/>
<dbReference type="STRING" id="74873.A0A084VE71"/>
<dbReference type="PANTHER" id="PTHR11412:SF136">
    <property type="entry name" value="CD109 ANTIGEN"/>
    <property type="match status" value="1"/>
</dbReference>
<evidence type="ECO:0000256" key="1">
    <source>
        <dbReference type="ARBA" id="ARBA00022729"/>
    </source>
</evidence>
<sequence length="403" mass="45510">MVKFVPNIVVLDYLTAIGSKETNVMNIATKHLRTGYQNQMRYRQTDGSFGVWSSGGGSVFLTAFVAKAIQTASKYISEVDVTMVSSAFQWLANKQQSSGRFDEVGPVYNNTMQGGLQTNTNGIALTSYVLIAFLENENAKITHAPVVERSIQYVAGLLPQVTDLYDLSIATYAMLLGDHHSKQHFIRRLMDKSTFSEYDTMRYWHRYPHSIETTGYALLAMVQGEKYPDSILVMRWLVKQGYVTGSIPRTQDTFVGLKALTKLAEVISPSRNNYFIQLKYKTQTKNFFVTSKDIGQLIFQDIPGDIEKLDISVAGLGFGLLNVKHQYAMDLRNYKHRFDLTLEKLNTSLDYELKLKICVSFIPNLIYERSNMALVEVNFPSGYVVDPRPITEATMVNPIQVSS</sequence>
<gene>
    <name evidence="5" type="ORF">ZHAS_00003382</name>
</gene>
<keyword evidence="7" id="KW-1185">Reference proteome</keyword>
<dbReference type="InterPro" id="IPR011626">
    <property type="entry name" value="Alpha-macroglobulin_TED"/>
</dbReference>
<dbReference type="InterPro" id="IPR036595">
    <property type="entry name" value="A-macroglobulin_rcpt-bd_sf"/>
</dbReference>
<feature type="domain" description="TEP1 second CUB" evidence="4">
    <location>
        <begin position="268"/>
        <end position="327"/>
    </location>
</feature>
<dbReference type="Gene3D" id="2.60.120.1540">
    <property type="match status" value="1"/>
</dbReference>
<evidence type="ECO:0000256" key="2">
    <source>
        <dbReference type="ARBA" id="ARBA00022966"/>
    </source>
</evidence>
<accession>A0A084VE71</accession>
<dbReference type="EnsemblMetazoa" id="ASIC003382-RA">
    <property type="protein sequence ID" value="ASIC003382-PA"/>
    <property type="gene ID" value="ASIC003382"/>
</dbReference>
<keyword evidence="2" id="KW-0882">Thioester bond</keyword>
<dbReference type="PANTHER" id="PTHR11412">
    <property type="entry name" value="MACROGLOBULIN / COMPLEMENT"/>
    <property type="match status" value="1"/>
</dbReference>
<dbReference type="GO" id="GO:0005615">
    <property type="term" value="C:extracellular space"/>
    <property type="evidence" value="ECO:0007669"/>
    <property type="project" value="InterPro"/>
</dbReference>
<dbReference type="VEuPathDB" id="VectorBase:ASIS010213"/>
<evidence type="ECO:0000259" key="4">
    <source>
        <dbReference type="Pfam" id="PF21412"/>
    </source>
</evidence>
<dbReference type="EMBL" id="ATLV01012251">
    <property type="status" value="NOT_ANNOTATED_CDS"/>
    <property type="molecule type" value="Genomic_DNA"/>
</dbReference>
<protein>
    <submittedName>
        <fullName evidence="6">TED_complement domain-containing protein</fullName>
    </submittedName>
</protein>
<evidence type="ECO:0000259" key="3">
    <source>
        <dbReference type="Pfam" id="PF07678"/>
    </source>
</evidence>
<dbReference type="EMBL" id="KE524775">
    <property type="protein sequence ID" value="KFB36265.1"/>
    <property type="molecule type" value="Genomic_DNA"/>
</dbReference>
<name>A0A084VE71_ANOSI</name>
<organism evidence="5">
    <name type="scientific">Anopheles sinensis</name>
    <name type="common">Mosquito</name>
    <dbReference type="NCBI Taxonomy" id="74873"/>
    <lineage>
        <taxon>Eukaryota</taxon>
        <taxon>Metazoa</taxon>
        <taxon>Ecdysozoa</taxon>
        <taxon>Arthropoda</taxon>
        <taxon>Hexapoda</taxon>
        <taxon>Insecta</taxon>
        <taxon>Pterygota</taxon>
        <taxon>Neoptera</taxon>
        <taxon>Endopterygota</taxon>
        <taxon>Diptera</taxon>
        <taxon>Nematocera</taxon>
        <taxon>Culicoidea</taxon>
        <taxon>Culicidae</taxon>
        <taxon>Anophelinae</taxon>
        <taxon>Anopheles</taxon>
    </lineage>
</organism>
<dbReference type="SUPFAM" id="SSF49410">
    <property type="entry name" value="Alpha-macroglobulin receptor domain"/>
    <property type="match status" value="1"/>
</dbReference>
<dbReference type="SUPFAM" id="SSF48239">
    <property type="entry name" value="Terpenoid cyclases/Protein prenyltransferases"/>
    <property type="match status" value="1"/>
</dbReference>
<dbReference type="Gene3D" id="1.50.10.20">
    <property type="match status" value="1"/>
</dbReference>
<dbReference type="Proteomes" id="UP000030765">
    <property type="component" value="Unassembled WGS sequence"/>
</dbReference>
<reference evidence="5 7" key="1">
    <citation type="journal article" date="2014" name="BMC Genomics">
        <title>Genome sequence of Anopheles sinensis provides insight into genetics basis of mosquito competence for malaria parasites.</title>
        <authorList>
            <person name="Zhou D."/>
            <person name="Zhang D."/>
            <person name="Ding G."/>
            <person name="Shi L."/>
            <person name="Hou Q."/>
            <person name="Ye Y."/>
            <person name="Xu Y."/>
            <person name="Zhou H."/>
            <person name="Xiong C."/>
            <person name="Li S."/>
            <person name="Yu J."/>
            <person name="Hong S."/>
            <person name="Yu X."/>
            <person name="Zou P."/>
            <person name="Chen C."/>
            <person name="Chang X."/>
            <person name="Wang W."/>
            <person name="Lv Y."/>
            <person name="Sun Y."/>
            <person name="Ma L."/>
            <person name="Shen B."/>
            <person name="Zhu C."/>
        </authorList>
    </citation>
    <scope>NUCLEOTIDE SEQUENCE [LARGE SCALE GENOMIC DNA]</scope>
</reference>